<reference evidence="2 3" key="1">
    <citation type="journal article" date="2016" name="Nat. Commun.">
        <title>Thousands of microbial genomes shed light on interconnected biogeochemical processes in an aquifer system.</title>
        <authorList>
            <person name="Anantharaman K."/>
            <person name="Brown C.T."/>
            <person name="Hug L.A."/>
            <person name="Sharon I."/>
            <person name="Castelle C.J."/>
            <person name="Probst A.J."/>
            <person name="Thomas B.C."/>
            <person name="Singh A."/>
            <person name="Wilkins M.J."/>
            <person name="Karaoz U."/>
            <person name="Brodie E.L."/>
            <person name="Williams K.H."/>
            <person name="Hubbard S.S."/>
            <person name="Banfield J.F."/>
        </authorList>
    </citation>
    <scope>NUCLEOTIDE SEQUENCE [LARGE SCALE GENOMIC DNA]</scope>
</reference>
<evidence type="ECO:0000313" key="3">
    <source>
        <dbReference type="Proteomes" id="UP000178240"/>
    </source>
</evidence>
<dbReference type="STRING" id="1797535.A2744_02250"/>
<accession>A0A1G1Y1N4</accession>
<proteinExistence type="predicted"/>
<gene>
    <name evidence="2" type="ORF">A2744_02250</name>
</gene>
<evidence type="ECO:0000259" key="1">
    <source>
        <dbReference type="Pfam" id="PF22296"/>
    </source>
</evidence>
<evidence type="ECO:0000313" key="2">
    <source>
        <dbReference type="EMBL" id="OGY45487.1"/>
    </source>
</evidence>
<dbReference type="SUPFAM" id="SSF158446">
    <property type="entry name" value="IVS-encoded protein-like"/>
    <property type="match status" value="1"/>
</dbReference>
<dbReference type="EMBL" id="MHIE01000019">
    <property type="protein sequence ID" value="OGY45487.1"/>
    <property type="molecule type" value="Genomic_DNA"/>
</dbReference>
<protein>
    <recommendedName>
        <fullName evidence="1">bAvd-like domain-containing protein</fullName>
    </recommendedName>
</protein>
<dbReference type="InterPro" id="IPR055360">
    <property type="entry name" value="bAvd"/>
</dbReference>
<sequence length="118" mass="13805">MLQKIKSAYLLWYGYYQTLPKTQRYSLGQRIDTLFIEIIEAVATASFLVRQEKIPYVRRAIQKLDTLKILLMVLWETKTLDNKKYIALSAPLDEIGKMLGGWNGQLVKQNSLERPREK</sequence>
<name>A0A1G1Y1N4_9BACT</name>
<comment type="caution">
    <text evidence="2">The sequence shown here is derived from an EMBL/GenBank/DDBJ whole genome shotgun (WGS) entry which is preliminary data.</text>
</comment>
<dbReference type="InterPro" id="IPR036583">
    <property type="entry name" value="23S_rRNA_IVS_sf"/>
</dbReference>
<dbReference type="Gene3D" id="1.20.1440.60">
    <property type="entry name" value="23S rRNA-intervening sequence"/>
    <property type="match status" value="1"/>
</dbReference>
<dbReference type="CDD" id="cd16376">
    <property type="entry name" value="Avd_like"/>
    <property type="match status" value="1"/>
</dbReference>
<dbReference type="Proteomes" id="UP000178240">
    <property type="component" value="Unassembled WGS sequence"/>
</dbReference>
<dbReference type="AlphaFoldDB" id="A0A1G1Y1N4"/>
<dbReference type="Pfam" id="PF22296">
    <property type="entry name" value="bAvd"/>
    <property type="match status" value="1"/>
</dbReference>
<organism evidence="2 3">
    <name type="scientific">Candidatus Buchananbacteria bacterium RIFCSPHIGHO2_01_FULL_44_11</name>
    <dbReference type="NCBI Taxonomy" id="1797535"/>
    <lineage>
        <taxon>Bacteria</taxon>
        <taxon>Candidatus Buchananiibacteriota</taxon>
    </lineage>
</organism>
<feature type="domain" description="bAvd-like" evidence="1">
    <location>
        <begin position="3"/>
        <end position="103"/>
    </location>
</feature>